<comment type="subcellular location">
    <subcellularLocation>
        <location evidence="2">Cell membrane</location>
        <topology evidence="2">Multi-pass membrane protein</topology>
    </subcellularLocation>
</comment>
<sequence length="194" mass="20161">MKKNSTYNYVLAAFGAAIIAVLAQVTIPLPLIPITGQTLAVGLVVTILGTRIGTLSVLLYILLGAASIPVFSGMSGGIAILVGPTGGYIIGFLATAIIMGLYLDKFGITIFNAIVANLIGMVVTLTFGTAWLKIVGDLTWTAAFMGGAAPFIVVGIVKAVLAGWMGVIVRRRLEQAHLISFSGVQTPAEQRNSV</sequence>
<organism evidence="4 5">
    <name type="scientific">Lysinibacillus agricola</name>
    <dbReference type="NCBI Taxonomy" id="2590012"/>
    <lineage>
        <taxon>Bacteria</taxon>
        <taxon>Bacillati</taxon>
        <taxon>Bacillota</taxon>
        <taxon>Bacilli</taxon>
        <taxon>Bacillales</taxon>
        <taxon>Bacillaceae</taxon>
        <taxon>Lysinibacillus</taxon>
    </lineage>
</organism>
<dbReference type="PANTHER" id="PTHR34295:SF1">
    <property type="entry name" value="BIOTIN TRANSPORTER BIOY"/>
    <property type="match status" value="1"/>
</dbReference>
<proteinExistence type="inferred from homology"/>
<dbReference type="Proteomes" id="UP000596049">
    <property type="component" value="Chromosome"/>
</dbReference>
<dbReference type="Gene3D" id="1.10.1760.20">
    <property type="match status" value="1"/>
</dbReference>
<dbReference type="EMBL" id="CP067341">
    <property type="protein sequence ID" value="QQP14430.1"/>
    <property type="molecule type" value="Genomic_DNA"/>
</dbReference>
<keyword evidence="2 3" id="KW-0472">Membrane</keyword>
<keyword evidence="2" id="KW-0813">Transport</keyword>
<evidence type="ECO:0000256" key="1">
    <source>
        <dbReference type="ARBA" id="ARBA00010692"/>
    </source>
</evidence>
<gene>
    <name evidence="4" type="ORF">FJQ98_10685</name>
</gene>
<dbReference type="PIRSF" id="PIRSF016661">
    <property type="entry name" value="BioY"/>
    <property type="match status" value="1"/>
</dbReference>
<evidence type="ECO:0000313" key="4">
    <source>
        <dbReference type="EMBL" id="QQP14430.1"/>
    </source>
</evidence>
<reference evidence="4 5" key="1">
    <citation type="submission" date="2020-01" db="EMBL/GenBank/DDBJ databases">
        <authorList>
            <person name="Liu G."/>
            <person name="Liu B."/>
        </authorList>
    </citation>
    <scope>NUCLEOTIDE SEQUENCE [LARGE SCALE GENOMIC DNA]</scope>
    <source>
        <strain evidence="4 5">FJAT-51161</strain>
    </source>
</reference>
<comment type="similarity">
    <text evidence="1 2">Belongs to the BioY family.</text>
</comment>
<accession>A0ABX7AWU4</accession>
<dbReference type="RefSeq" id="WP_053596795.1">
    <property type="nucleotide sequence ID" value="NZ_CP067341.1"/>
</dbReference>
<evidence type="ECO:0000313" key="5">
    <source>
        <dbReference type="Proteomes" id="UP000596049"/>
    </source>
</evidence>
<feature type="transmembrane region" description="Helical" evidence="3">
    <location>
        <begin position="31"/>
        <end position="50"/>
    </location>
</feature>
<feature type="transmembrane region" description="Helical" evidence="3">
    <location>
        <begin position="110"/>
        <end position="132"/>
    </location>
</feature>
<dbReference type="Pfam" id="PF02632">
    <property type="entry name" value="BioY"/>
    <property type="match status" value="1"/>
</dbReference>
<evidence type="ECO:0000256" key="3">
    <source>
        <dbReference type="SAM" id="Phobius"/>
    </source>
</evidence>
<keyword evidence="5" id="KW-1185">Reference proteome</keyword>
<protein>
    <recommendedName>
        <fullName evidence="2">Biotin transporter</fullName>
    </recommendedName>
</protein>
<keyword evidence="3" id="KW-0812">Transmembrane</keyword>
<feature type="transmembrane region" description="Helical" evidence="3">
    <location>
        <begin position="86"/>
        <end position="103"/>
    </location>
</feature>
<keyword evidence="2" id="KW-1003">Cell membrane</keyword>
<dbReference type="PANTHER" id="PTHR34295">
    <property type="entry name" value="BIOTIN TRANSPORTER BIOY"/>
    <property type="match status" value="1"/>
</dbReference>
<evidence type="ECO:0000256" key="2">
    <source>
        <dbReference type="PIRNR" id="PIRNR016661"/>
    </source>
</evidence>
<keyword evidence="3" id="KW-1133">Transmembrane helix</keyword>
<dbReference type="InterPro" id="IPR003784">
    <property type="entry name" value="BioY"/>
</dbReference>
<name>A0ABX7AWU4_9BACI</name>
<feature type="transmembrane region" description="Helical" evidence="3">
    <location>
        <begin position="7"/>
        <end position="25"/>
    </location>
</feature>
<feature type="transmembrane region" description="Helical" evidence="3">
    <location>
        <begin position="144"/>
        <end position="169"/>
    </location>
</feature>